<dbReference type="AlphaFoldDB" id="A0A923NEI9"/>
<reference evidence="2" key="1">
    <citation type="submission" date="2020-08" db="EMBL/GenBank/DDBJ databases">
        <title>Complete genome sequence of Weissella confusa strain FS54 provides insights into metabolic potential.</title>
        <authorList>
            <person name="Fhoula I."/>
            <person name="Najjari A."/>
            <person name="Lekired A."/>
            <person name="Bessrour-Aouam N."/>
            <person name="Jaballah S."/>
            <person name="Klibi N."/>
            <person name="Ouzari H.-I."/>
        </authorList>
    </citation>
    <scope>NUCLEOTIDE SEQUENCE</scope>
    <source>
        <strain evidence="2">FS54</strain>
    </source>
</reference>
<organism evidence="2 3">
    <name type="scientific">Weissella confusa</name>
    <name type="common">Lactobacillus confusus</name>
    <dbReference type="NCBI Taxonomy" id="1583"/>
    <lineage>
        <taxon>Bacteria</taxon>
        <taxon>Bacillati</taxon>
        <taxon>Bacillota</taxon>
        <taxon>Bacilli</taxon>
        <taxon>Lactobacillales</taxon>
        <taxon>Lactobacillaceae</taxon>
        <taxon>Weissella</taxon>
    </lineage>
</organism>
<protein>
    <submittedName>
        <fullName evidence="2">Uncharacterized protein</fullName>
    </submittedName>
</protein>
<evidence type="ECO:0000313" key="2">
    <source>
        <dbReference type="EMBL" id="MBC6498270.1"/>
    </source>
</evidence>
<comment type="caution">
    <text evidence="2">The sequence shown here is derived from an EMBL/GenBank/DDBJ whole genome shotgun (WGS) entry which is preliminary data.</text>
</comment>
<evidence type="ECO:0000256" key="1">
    <source>
        <dbReference type="SAM" id="SignalP"/>
    </source>
</evidence>
<accession>A0A923NEI9</accession>
<proteinExistence type="predicted"/>
<keyword evidence="1" id="KW-0732">Signal</keyword>
<feature type="chain" id="PRO_5036874169" evidence="1">
    <location>
        <begin position="27"/>
        <end position="61"/>
    </location>
</feature>
<name>A0A923NEI9_WEICO</name>
<feature type="signal peptide" evidence="1">
    <location>
        <begin position="1"/>
        <end position="26"/>
    </location>
</feature>
<gene>
    <name evidence="2" type="ORF">H7R52_02355</name>
</gene>
<sequence>MKKRSAILCFVTFMAMNLATQGAVNADAVRPVVAQSSLIEKFDEMIQGVKDSYFNNVQNCG</sequence>
<dbReference type="Proteomes" id="UP000650485">
    <property type="component" value="Unassembled WGS sequence"/>
</dbReference>
<evidence type="ECO:0000313" key="3">
    <source>
        <dbReference type="Proteomes" id="UP000650485"/>
    </source>
</evidence>
<dbReference type="EMBL" id="JACSZT010000003">
    <property type="protein sequence ID" value="MBC6498270.1"/>
    <property type="molecule type" value="Genomic_DNA"/>
</dbReference>